<protein>
    <submittedName>
        <fullName evidence="1">Uncharacterized protein</fullName>
    </submittedName>
</protein>
<gene>
    <name evidence="1" type="ORF">M0L20_00075</name>
</gene>
<reference evidence="1 2" key="1">
    <citation type="submission" date="2022-04" db="EMBL/GenBank/DDBJ databases">
        <title>Spirosoma sp. strain RP8 genome sequencing and assembly.</title>
        <authorList>
            <person name="Jung Y."/>
        </authorList>
    </citation>
    <scope>NUCLEOTIDE SEQUENCE [LARGE SCALE GENOMIC DNA]</scope>
    <source>
        <strain evidence="1 2">RP8</strain>
    </source>
</reference>
<dbReference type="Proteomes" id="UP001202180">
    <property type="component" value="Unassembled WGS sequence"/>
</dbReference>
<keyword evidence="2" id="KW-1185">Reference proteome</keyword>
<proteinExistence type="predicted"/>
<evidence type="ECO:0000313" key="1">
    <source>
        <dbReference type="EMBL" id="MCK8490222.1"/>
    </source>
</evidence>
<dbReference type="RefSeq" id="WP_248475103.1">
    <property type="nucleotide sequence ID" value="NZ_JALPRF010000001.1"/>
</dbReference>
<sequence length="304" mass="35268">MVQKLDAKLLYADNPKKIRLDFDEYPDYFQPEKLEFRMLIESAFSEVLLLSEEKILYVQNRLFLIRNNLLTLIGRIESMFYGDEKHLFEGFTKALGRALIVDIEFNVLNKACQPGHYGGMMRFLQEIAGPILYKVNLINSFTKQLFEITGIDSKVYARQVKVEHNGISGETQVDRGLFISYQWLDDDFATELRELYEQMYSRYINETSVQDFTAAFSGCLMGDFQPVKWKASPSELLYFIRSLTEKGLINSAGKRMDYLKLSRCFVKDDGKPFDVAFKNINQRLDMDLSKAKKSSIDKVLSNFL</sequence>
<evidence type="ECO:0000313" key="2">
    <source>
        <dbReference type="Proteomes" id="UP001202180"/>
    </source>
</evidence>
<dbReference type="EMBL" id="JALPRF010000001">
    <property type="protein sequence ID" value="MCK8490222.1"/>
    <property type="molecule type" value="Genomic_DNA"/>
</dbReference>
<comment type="caution">
    <text evidence="1">The sequence shown here is derived from an EMBL/GenBank/DDBJ whole genome shotgun (WGS) entry which is preliminary data.</text>
</comment>
<accession>A0ABT0HEE4</accession>
<name>A0ABT0HEE4_9BACT</name>
<organism evidence="1 2">
    <name type="scientific">Spirosoma liriopis</name>
    <dbReference type="NCBI Taxonomy" id="2937440"/>
    <lineage>
        <taxon>Bacteria</taxon>
        <taxon>Pseudomonadati</taxon>
        <taxon>Bacteroidota</taxon>
        <taxon>Cytophagia</taxon>
        <taxon>Cytophagales</taxon>
        <taxon>Cytophagaceae</taxon>
        <taxon>Spirosoma</taxon>
    </lineage>
</organism>